<name>A1ZU56_MICM2</name>
<dbReference type="Pfam" id="PF07715">
    <property type="entry name" value="Plug"/>
    <property type="match status" value="1"/>
</dbReference>
<feature type="domain" description="TonB-dependent receptor plug" evidence="1">
    <location>
        <begin position="58"/>
        <end position="100"/>
    </location>
</feature>
<evidence type="ECO:0000313" key="3">
    <source>
        <dbReference type="Proteomes" id="UP000004095"/>
    </source>
</evidence>
<proteinExistence type="predicted"/>
<dbReference type="AlphaFoldDB" id="A1ZU56"/>
<dbReference type="EMBL" id="AAWS01000039">
    <property type="protein sequence ID" value="EAY26027.1"/>
    <property type="molecule type" value="Genomic_DNA"/>
</dbReference>
<sequence length="127" mass="14345">MKYTLMLLLLCLGVGARGQTDSLNNAEWFRLKAEKLIRLEQVNAETEILGASQYAQKLENVPASVIVVNQKQMKENGYHDLSDLLKDLPGFDVIENAGRELKNGYEIVKNYQSPMSLPNLSMIIIYL</sequence>
<keyword evidence="3" id="KW-1185">Reference proteome</keyword>
<dbReference type="OrthoDB" id="337377at2"/>
<gene>
    <name evidence="2" type="ORF">M23134_06375</name>
</gene>
<dbReference type="InterPro" id="IPR037066">
    <property type="entry name" value="Plug_dom_sf"/>
</dbReference>
<comment type="caution">
    <text evidence="2">The sequence shown here is derived from an EMBL/GenBank/DDBJ whole genome shotgun (WGS) entry which is preliminary data.</text>
</comment>
<dbReference type="RefSeq" id="WP_002701609.1">
    <property type="nucleotide sequence ID" value="NZ_AAWS01000039.1"/>
</dbReference>
<dbReference type="SUPFAM" id="SSF56935">
    <property type="entry name" value="Porins"/>
    <property type="match status" value="1"/>
</dbReference>
<protein>
    <recommendedName>
        <fullName evidence="1">TonB-dependent receptor plug domain-containing protein</fullName>
    </recommendedName>
</protein>
<evidence type="ECO:0000313" key="2">
    <source>
        <dbReference type="EMBL" id="EAY26027.1"/>
    </source>
</evidence>
<organism evidence="2 3">
    <name type="scientific">Microscilla marina ATCC 23134</name>
    <dbReference type="NCBI Taxonomy" id="313606"/>
    <lineage>
        <taxon>Bacteria</taxon>
        <taxon>Pseudomonadati</taxon>
        <taxon>Bacteroidota</taxon>
        <taxon>Cytophagia</taxon>
        <taxon>Cytophagales</taxon>
        <taxon>Microscillaceae</taxon>
        <taxon>Microscilla</taxon>
    </lineage>
</organism>
<evidence type="ECO:0000259" key="1">
    <source>
        <dbReference type="Pfam" id="PF07715"/>
    </source>
</evidence>
<accession>A1ZU56</accession>
<dbReference type="Proteomes" id="UP000004095">
    <property type="component" value="Unassembled WGS sequence"/>
</dbReference>
<reference evidence="2 3" key="1">
    <citation type="submission" date="2007-01" db="EMBL/GenBank/DDBJ databases">
        <authorList>
            <person name="Haygood M."/>
            <person name="Podell S."/>
            <person name="Anderson C."/>
            <person name="Hopkinson B."/>
            <person name="Roe K."/>
            <person name="Barbeau K."/>
            <person name="Gaasterland T."/>
            <person name="Ferriera S."/>
            <person name="Johnson J."/>
            <person name="Kravitz S."/>
            <person name="Beeson K."/>
            <person name="Sutton G."/>
            <person name="Rogers Y.-H."/>
            <person name="Friedman R."/>
            <person name="Frazier M."/>
            <person name="Venter J.C."/>
        </authorList>
    </citation>
    <scope>NUCLEOTIDE SEQUENCE [LARGE SCALE GENOMIC DNA]</scope>
    <source>
        <strain evidence="2 3">ATCC 23134</strain>
    </source>
</reference>
<dbReference type="Gene3D" id="2.170.130.10">
    <property type="entry name" value="TonB-dependent receptor, plug domain"/>
    <property type="match status" value="1"/>
</dbReference>
<dbReference type="InterPro" id="IPR012910">
    <property type="entry name" value="Plug_dom"/>
</dbReference>